<evidence type="ECO:0000313" key="9">
    <source>
        <dbReference type="Proteomes" id="UP000553706"/>
    </source>
</evidence>
<keyword evidence="9" id="KW-1185">Reference proteome</keyword>
<evidence type="ECO:0000256" key="5">
    <source>
        <dbReference type="ARBA" id="ARBA00023121"/>
    </source>
</evidence>
<reference evidence="8 9" key="1">
    <citation type="submission" date="2020-08" db="EMBL/GenBank/DDBJ databases">
        <title>Genomic Encyclopedia of Type Strains, Phase IV (KMG-IV): sequencing the most valuable type-strain genomes for metagenomic binning, comparative biology and taxonomic classification.</title>
        <authorList>
            <person name="Goeker M."/>
        </authorList>
    </citation>
    <scope>NUCLEOTIDE SEQUENCE [LARGE SCALE GENOMIC DNA]</scope>
    <source>
        <strain evidence="8 9">DSM 27026</strain>
    </source>
</reference>
<dbReference type="PANTHER" id="PTHR21427:SF19">
    <property type="entry name" value="UBIQUINONE BIOSYNTHESIS PROTEIN COQ9, MITOCHONDRIAL"/>
    <property type="match status" value="1"/>
</dbReference>
<feature type="domain" description="COQ9 C-terminal" evidence="7">
    <location>
        <begin position="112"/>
        <end position="180"/>
    </location>
</feature>
<comment type="function">
    <text evidence="6">Membrane-associated protein that warps the membrane surface to access and bind aromatic isoprenes with high specificity, including ubiquinone (CoQ) isoprene intermediates and presents them directly to COQ7, therefore facilitating the COQ7-mediated hydroxylase step. Participates in the biosynthesis of coenzyme Q, also named ubiquinone, an essential lipid-soluble electron transporter for aerobic cellular respiration.</text>
</comment>
<keyword evidence="5" id="KW-0446">Lipid-binding</keyword>
<dbReference type="NCBIfam" id="TIGR02396">
    <property type="entry name" value="diverge_rpsU"/>
    <property type="match status" value="1"/>
</dbReference>
<organism evidence="8 9">
    <name type="scientific">Acidocella aromatica</name>
    <dbReference type="NCBI Taxonomy" id="1303579"/>
    <lineage>
        <taxon>Bacteria</taxon>
        <taxon>Pseudomonadati</taxon>
        <taxon>Pseudomonadota</taxon>
        <taxon>Alphaproteobacteria</taxon>
        <taxon>Acetobacterales</taxon>
        <taxon>Acidocellaceae</taxon>
        <taxon>Acidocella</taxon>
    </lineage>
</organism>
<protein>
    <submittedName>
        <fullName evidence="8">Ubiquinone biosynthesis protein COQ9</fullName>
    </submittedName>
</protein>
<keyword evidence="3" id="KW-0831">Ubiquinone biosynthesis</keyword>
<dbReference type="GO" id="GO:0008289">
    <property type="term" value="F:lipid binding"/>
    <property type="evidence" value="ECO:0007669"/>
    <property type="project" value="UniProtKB-KW"/>
</dbReference>
<keyword evidence="4" id="KW-0809">Transit peptide</keyword>
<evidence type="ECO:0000256" key="2">
    <source>
        <dbReference type="ARBA" id="ARBA00010766"/>
    </source>
</evidence>
<dbReference type="RefSeq" id="WP_183267189.1">
    <property type="nucleotide sequence ID" value="NZ_JACHFJ010000013.1"/>
</dbReference>
<evidence type="ECO:0000313" key="8">
    <source>
        <dbReference type="EMBL" id="MBB5374173.1"/>
    </source>
</evidence>
<comment type="similarity">
    <text evidence="2">Belongs to the COQ9 family.</text>
</comment>
<dbReference type="EMBL" id="JACHFJ010000013">
    <property type="protein sequence ID" value="MBB5374173.1"/>
    <property type="molecule type" value="Genomic_DNA"/>
</dbReference>
<evidence type="ECO:0000256" key="1">
    <source>
        <dbReference type="ARBA" id="ARBA00004749"/>
    </source>
</evidence>
<name>A0A840VE87_9PROT</name>
<sequence>MQIDEETAKVLDALVPNVPFDGWTSRALGMALSALGRDAAEAGLVFAGGAGEMIESYFALADQRMIEFAQNLEGGLTARVRAVVALRLEQTAGDKEAIRRALSCLALPSQAPRMARIVAATADAIWFAAGDKSADFSWYTKRASLGAIYLATLLYWLADTSVDAERTLAFLDRRLAGIGRIAKLRQGFAKRRGILRPGRPAAA</sequence>
<comment type="caution">
    <text evidence="8">The sequence shown here is derived from an EMBL/GenBank/DDBJ whole genome shotgun (WGS) entry which is preliminary data.</text>
</comment>
<evidence type="ECO:0000256" key="3">
    <source>
        <dbReference type="ARBA" id="ARBA00022688"/>
    </source>
</evidence>
<dbReference type="PANTHER" id="PTHR21427">
    <property type="entry name" value="UBIQUINONE BIOSYNTHESIS PROTEIN COQ9, MITOCHONDRIAL"/>
    <property type="match status" value="1"/>
</dbReference>
<dbReference type="Gene3D" id="1.10.357.10">
    <property type="entry name" value="Tetracycline Repressor, domain 2"/>
    <property type="match status" value="1"/>
</dbReference>
<dbReference type="Proteomes" id="UP000553706">
    <property type="component" value="Unassembled WGS sequence"/>
</dbReference>
<evidence type="ECO:0000259" key="7">
    <source>
        <dbReference type="Pfam" id="PF08511"/>
    </source>
</evidence>
<evidence type="ECO:0000256" key="4">
    <source>
        <dbReference type="ARBA" id="ARBA00022946"/>
    </source>
</evidence>
<dbReference type="Pfam" id="PF08511">
    <property type="entry name" value="COQ9"/>
    <property type="match status" value="1"/>
</dbReference>
<keyword evidence="8" id="KW-0830">Ubiquinone</keyword>
<dbReference type="AlphaFoldDB" id="A0A840VE87"/>
<proteinExistence type="inferred from homology"/>
<comment type="pathway">
    <text evidence="1">Cofactor biosynthesis; ubiquinone biosynthesis.</text>
</comment>
<dbReference type="InterPro" id="IPR013718">
    <property type="entry name" value="COQ9_C"/>
</dbReference>
<gene>
    <name evidence="8" type="ORF">HNP71_002444</name>
</gene>
<accession>A0A840VE87</accession>
<dbReference type="InterPro" id="IPR012762">
    <property type="entry name" value="Ubiq_biosynth_COQ9"/>
</dbReference>
<evidence type="ECO:0000256" key="6">
    <source>
        <dbReference type="ARBA" id="ARBA00058104"/>
    </source>
</evidence>
<dbReference type="GO" id="GO:0006744">
    <property type="term" value="P:ubiquinone biosynthetic process"/>
    <property type="evidence" value="ECO:0007669"/>
    <property type="project" value="UniProtKB-KW"/>
</dbReference>